<proteinExistence type="predicted"/>
<protein>
    <submittedName>
        <fullName evidence="1">Uncharacterized protein</fullName>
    </submittedName>
</protein>
<sequence>MFYLKPENKYGFGLVIGKKVAELRSDMMITCGYIRLFMINNNNKVKHV</sequence>
<name>A0A859CT01_9GAMM</name>
<dbReference type="EMBL" id="CP054301">
    <property type="protein sequence ID" value="QKK79343.1"/>
    <property type="molecule type" value="Genomic_DNA"/>
</dbReference>
<organism evidence="1 2">
    <name type="scientific">Marinomonas primoryensis</name>
    <dbReference type="NCBI Taxonomy" id="178399"/>
    <lineage>
        <taxon>Bacteria</taxon>
        <taxon>Pseudomonadati</taxon>
        <taxon>Pseudomonadota</taxon>
        <taxon>Gammaproteobacteria</taxon>
        <taxon>Oceanospirillales</taxon>
        <taxon>Oceanospirillaceae</taxon>
        <taxon>Marinomonas</taxon>
    </lineage>
</organism>
<dbReference type="Proteomes" id="UP000509371">
    <property type="component" value="Chromosome"/>
</dbReference>
<dbReference type="AlphaFoldDB" id="A0A859CT01"/>
<gene>
    <name evidence="1" type="ORF">MP3633_0607</name>
</gene>
<accession>A0A859CT01</accession>
<reference evidence="1 2" key="1">
    <citation type="submission" date="2020-06" db="EMBL/GenBank/DDBJ databases">
        <authorList>
            <person name="Voronona O.L."/>
            <person name="Aksenova E.I."/>
            <person name="Kunda M.S."/>
            <person name="Semenov A.N."/>
            <person name="Ryzhova N."/>
        </authorList>
    </citation>
    <scope>NUCLEOTIDE SEQUENCE [LARGE SCALE GENOMIC DNA]</scope>
    <source>
        <strain evidence="1 2">MPKMM3633</strain>
    </source>
</reference>
<evidence type="ECO:0000313" key="1">
    <source>
        <dbReference type="EMBL" id="QKK79343.1"/>
    </source>
</evidence>
<evidence type="ECO:0000313" key="2">
    <source>
        <dbReference type="Proteomes" id="UP000509371"/>
    </source>
</evidence>
<dbReference type="KEGG" id="mpri:MP3633_0607"/>